<organism evidence="1 2">
    <name type="scientific">Catellatospora chokoriensis</name>
    <dbReference type="NCBI Taxonomy" id="310353"/>
    <lineage>
        <taxon>Bacteria</taxon>
        <taxon>Bacillati</taxon>
        <taxon>Actinomycetota</taxon>
        <taxon>Actinomycetes</taxon>
        <taxon>Micromonosporales</taxon>
        <taxon>Micromonosporaceae</taxon>
        <taxon>Catellatospora</taxon>
    </lineage>
</organism>
<gene>
    <name evidence="1" type="ORF">Cch02nite_78300</name>
</gene>
<evidence type="ECO:0000313" key="2">
    <source>
        <dbReference type="Proteomes" id="UP000619293"/>
    </source>
</evidence>
<sequence>MTEQLPDPVWVPNACTLPTAQQPLRLAEFDALFTAAVRAAERLDQTHLRLTMAGGADLEATVRDLAASESDCCSFFAFTTAAAAPGQVTLDIEAPPAHADVLAALAERADTVRGRP</sequence>
<dbReference type="Proteomes" id="UP000619293">
    <property type="component" value="Unassembled WGS sequence"/>
</dbReference>
<proteinExistence type="predicted"/>
<dbReference type="RefSeq" id="WP_191838885.1">
    <property type="nucleotide sequence ID" value="NZ_BAAALB010000008.1"/>
</dbReference>
<reference evidence="1 2" key="1">
    <citation type="submission" date="2021-01" db="EMBL/GenBank/DDBJ databases">
        <title>Whole genome shotgun sequence of Catellatospora chokoriensis NBRC 107358.</title>
        <authorList>
            <person name="Komaki H."/>
            <person name="Tamura T."/>
        </authorList>
    </citation>
    <scope>NUCLEOTIDE SEQUENCE [LARGE SCALE GENOMIC DNA]</scope>
    <source>
        <strain evidence="1 2">NBRC 107358</strain>
    </source>
</reference>
<evidence type="ECO:0000313" key="1">
    <source>
        <dbReference type="EMBL" id="GIF94386.1"/>
    </source>
</evidence>
<comment type="caution">
    <text evidence="1">The sequence shown here is derived from an EMBL/GenBank/DDBJ whole genome shotgun (WGS) entry which is preliminary data.</text>
</comment>
<name>A0A8J3K0B9_9ACTN</name>
<accession>A0A8J3K0B9</accession>
<dbReference type="EMBL" id="BONG01000094">
    <property type="protein sequence ID" value="GIF94386.1"/>
    <property type="molecule type" value="Genomic_DNA"/>
</dbReference>
<protein>
    <recommendedName>
        <fullName evidence="3">Arsenate reductase</fullName>
    </recommendedName>
</protein>
<dbReference type="AlphaFoldDB" id="A0A8J3K0B9"/>
<evidence type="ECO:0008006" key="3">
    <source>
        <dbReference type="Google" id="ProtNLM"/>
    </source>
</evidence>
<keyword evidence="2" id="KW-1185">Reference proteome</keyword>